<evidence type="ECO:0000313" key="3">
    <source>
        <dbReference type="Proteomes" id="UP000318582"/>
    </source>
</evidence>
<dbReference type="PANTHER" id="PTHR39219">
    <property type="entry name" value="ER MEMBRANE PROTEIN COMPLEX SUBUNIT 10"/>
    <property type="match status" value="1"/>
</dbReference>
<dbReference type="Pfam" id="PF21203">
    <property type="entry name" value="ECM10"/>
    <property type="match status" value="1"/>
</dbReference>
<keyword evidence="1" id="KW-0732">Signal</keyword>
<dbReference type="CDD" id="cd22209">
    <property type="entry name" value="EMC10"/>
    <property type="match status" value="1"/>
</dbReference>
<organism evidence="2 3">
    <name type="scientific">Powellomyces hirtus</name>
    <dbReference type="NCBI Taxonomy" id="109895"/>
    <lineage>
        <taxon>Eukaryota</taxon>
        <taxon>Fungi</taxon>
        <taxon>Fungi incertae sedis</taxon>
        <taxon>Chytridiomycota</taxon>
        <taxon>Chytridiomycota incertae sedis</taxon>
        <taxon>Chytridiomycetes</taxon>
        <taxon>Spizellomycetales</taxon>
        <taxon>Powellomycetaceae</taxon>
        <taxon>Powellomyces</taxon>
    </lineage>
</organism>
<protein>
    <recommendedName>
        <fullName evidence="4">ER membrane protein complex subunit 10</fullName>
    </recommendedName>
</protein>
<gene>
    <name evidence="2" type="ORF">PhCBS80983_g02990</name>
</gene>
<feature type="signal peptide" evidence="1">
    <location>
        <begin position="1"/>
        <end position="22"/>
    </location>
</feature>
<evidence type="ECO:0008006" key="4">
    <source>
        <dbReference type="Google" id="ProtNLM"/>
    </source>
</evidence>
<feature type="chain" id="PRO_5021206420" description="ER membrane protein complex subunit 10" evidence="1">
    <location>
        <begin position="23"/>
        <end position="202"/>
    </location>
</feature>
<evidence type="ECO:0000313" key="2">
    <source>
        <dbReference type="EMBL" id="TPX58707.1"/>
    </source>
</evidence>
<keyword evidence="3" id="KW-1185">Reference proteome</keyword>
<sequence>MQLPSILISAVLLACGFAASVAEPIELSVSHSLGSAKPTPRGSLIYDPASPKRSANKYIPGAAAAGAVDSGDDDGLYRVYVEGNGVRLTAAVPLCMLTASGYQEQMTLHLDSKGVPWHLDYLVSATSCDIPKKKQLPRTPKTQVFTETALAGARPKLEQIVVTTPDGKPPAEQTFLQKYWFYIIPVMVMFLMNSGAEEPAKK</sequence>
<dbReference type="EMBL" id="QEAQ01000033">
    <property type="protein sequence ID" value="TPX58707.1"/>
    <property type="molecule type" value="Genomic_DNA"/>
</dbReference>
<dbReference type="PANTHER" id="PTHR39219:SF1">
    <property type="entry name" value="ER MEMBRANE PROTEIN COMPLEX SUBUNIT 10"/>
    <property type="match status" value="1"/>
</dbReference>
<dbReference type="AlphaFoldDB" id="A0A507E5N3"/>
<evidence type="ECO:0000256" key="1">
    <source>
        <dbReference type="SAM" id="SignalP"/>
    </source>
</evidence>
<comment type="caution">
    <text evidence="2">The sequence shown here is derived from an EMBL/GenBank/DDBJ whole genome shotgun (WGS) entry which is preliminary data.</text>
</comment>
<dbReference type="Proteomes" id="UP000318582">
    <property type="component" value="Unassembled WGS sequence"/>
</dbReference>
<dbReference type="STRING" id="109895.A0A507E5N3"/>
<proteinExistence type="predicted"/>
<name>A0A507E5N3_9FUNG</name>
<accession>A0A507E5N3</accession>
<reference evidence="2 3" key="1">
    <citation type="journal article" date="2019" name="Sci. Rep.">
        <title>Comparative genomics of chytrid fungi reveal insights into the obligate biotrophic and pathogenic lifestyle of Synchytrium endobioticum.</title>
        <authorList>
            <person name="van de Vossenberg B.T.L.H."/>
            <person name="Warris S."/>
            <person name="Nguyen H.D.T."/>
            <person name="van Gent-Pelzer M.P.E."/>
            <person name="Joly D.L."/>
            <person name="van de Geest H.C."/>
            <person name="Bonants P.J.M."/>
            <person name="Smith D.S."/>
            <person name="Levesque C.A."/>
            <person name="van der Lee T.A.J."/>
        </authorList>
    </citation>
    <scope>NUCLEOTIDE SEQUENCE [LARGE SCALE GENOMIC DNA]</scope>
    <source>
        <strain evidence="2 3">CBS 809.83</strain>
    </source>
</reference>